<dbReference type="OrthoDB" id="202478at2157"/>
<protein>
    <submittedName>
        <fullName evidence="2">UspA domain protein</fullName>
    </submittedName>
</protein>
<dbReference type="CDD" id="cd00293">
    <property type="entry name" value="USP-like"/>
    <property type="match status" value="1"/>
</dbReference>
<gene>
    <name evidence="2" type="ordered locus">NP_6108A</name>
</gene>
<dbReference type="InterPro" id="IPR014729">
    <property type="entry name" value="Rossmann-like_a/b/a_fold"/>
</dbReference>
<dbReference type="InterPro" id="IPR006016">
    <property type="entry name" value="UspA"/>
</dbReference>
<feature type="domain" description="UspA" evidence="1">
    <location>
        <begin position="6"/>
        <end position="135"/>
    </location>
</feature>
<evidence type="ECO:0000259" key="1">
    <source>
        <dbReference type="Pfam" id="PF00582"/>
    </source>
</evidence>
<dbReference type="KEGG" id="nph:NP_6108A"/>
<dbReference type="HOGENOM" id="CLU_147145_0_0_2"/>
<proteinExistence type="predicted"/>
<keyword evidence="3" id="KW-1185">Reference proteome</keyword>
<dbReference type="SUPFAM" id="SSF52402">
    <property type="entry name" value="Adenine nucleotide alpha hydrolases-like"/>
    <property type="match status" value="1"/>
</dbReference>
<organism evidence="2 3">
    <name type="scientific">Natronomonas pharaonis (strain ATCC 35678 / DSM 2160 / CIP 103997 / JCM 8858 / NBRC 14720 / NCIMB 2260 / Gabara)</name>
    <name type="common">Halobacterium pharaonis</name>
    <dbReference type="NCBI Taxonomy" id="348780"/>
    <lineage>
        <taxon>Archaea</taxon>
        <taxon>Methanobacteriati</taxon>
        <taxon>Methanobacteriota</taxon>
        <taxon>Stenosarchaea group</taxon>
        <taxon>Halobacteria</taxon>
        <taxon>Halobacteriales</taxon>
        <taxon>Natronomonadaceae</taxon>
        <taxon>Natronomonas</taxon>
    </lineage>
</organism>
<dbReference type="EnsemblBacteria" id="CAI50834">
    <property type="protein sequence ID" value="CAI50834"/>
    <property type="gene ID" value="NP_6108A"/>
</dbReference>
<name>Q3IM31_NATPD</name>
<dbReference type="RefSeq" id="WP_011324436.1">
    <property type="nucleotide sequence ID" value="NC_007427.1"/>
</dbReference>
<sequence>MTDLLQRTLVPVKNSDDAIATCTALADYLDGDTKLVAILHVAEQTEGYMDHASPEALRERANELFALCGKQLDESLPVRTELRFGTDVVEEIAEAAVELDVDAIVFRPCSERRLTDLLSGDAERRLLRNAPCPVVTLSDDGGVSEVSA</sequence>
<evidence type="ECO:0000313" key="3">
    <source>
        <dbReference type="Proteomes" id="UP000002698"/>
    </source>
</evidence>
<dbReference type="Pfam" id="PF00582">
    <property type="entry name" value="Usp"/>
    <property type="match status" value="1"/>
</dbReference>
<geneLocation type="plasmid" evidence="2 3">
    <name>PL131</name>
</geneLocation>
<dbReference type="GeneID" id="3694614"/>
<dbReference type="EMBL" id="CR936258">
    <property type="protein sequence ID" value="CAI50834.1"/>
    <property type="molecule type" value="Genomic_DNA"/>
</dbReference>
<accession>Q3IM31</accession>
<dbReference type="Gene3D" id="3.40.50.620">
    <property type="entry name" value="HUPs"/>
    <property type="match status" value="1"/>
</dbReference>
<dbReference type="AlphaFoldDB" id="Q3IM31"/>
<dbReference type="Proteomes" id="UP000002698">
    <property type="component" value="Plasmid PL131"/>
</dbReference>
<reference evidence="2 3" key="1">
    <citation type="journal article" date="2005" name="Genome Res.">
        <title>Living with two extremes: conclusions from the genome sequence of Natronomonas pharaonis.</title>
        <authorList>
            <person name="Falb M."/>
            <person name="Pfeiffer F."/>
            <person name="Palm P."/>
            <person name="Rodewald K."/>
            <person name="Hickmann V."/>
            <person name="Tittor J."/>
            <person name="Oesterhelt D."/>
        </authorList>
    </citation>
    <scope>NUCLEOTIDE SEQUENCE [LARGE SCALE GENOMIC DNA]</scope>
    <source>
        <strain evidence="3">ATCC 35678 / DSM 2160 / CIP 103997 / JCM 8858 / NBRC 14720 / NCIMB 2260 / Gabara</strain>
    </source>
</reference>
<keyword evidence="2" id="KW-0614">Plasmid</keyword>
<evidence type="ECO:0000313" key="2">
    <source>
        <dbReference type="EMBL" id="CAI50834.1"/>
    </source>
</evidence>